<organism evidence="2 3">
    <name type="scientific">Lancefieldella rimae</name>
    <dbReference type="NCBI Taxonomy" id="1383"/>
    <lineage>
        <taxon>Bacteria</taxon>
        <taxon>Bacillati</taxon>
        <taxon>Actinomycetota</taxon>
        <taxon>Coriobacteriia</taxon>
        <taxon>Coriobacteriales</taxon>
        <taxon>Atopobiaceae</taxon>
        <taxon>Lancefieldella</taxon>
    </lineage>
</organism>
<evidence type="ECO:0000313" key="2">
    <source>
        <dbReference type="EMBL" id="MBF4807156.1"/>
    </source>
</evidence>
<evidence type="ECO:0008006" key="4">
    <source>
        <dbReference type="Google" id="ProtNLM"/>
    </source>
</evidence>
<proteinExistence type="predicted"/>
<dbReference type="EMBL" id="JABZGW010000005">
    <property type="protein sequence ID" value="MBF4807156.1"/>
    <property type="molecule type" value="Genomic_DNA"/>
</dbReference>
<sequence>MRVHISPSCAALQDEIRQLNQKLDQAQAQLSHVQQALQDETLQGKSFEALREHVQTFRVLLIKAHYAALEEMAEACSKDKNEIAALPQSSADVCDTSEFRNQIQQVNRLAQEQRESLERLRSNATFLRETTENIGYRQTDFEDVYWCMNDYLNRQLDKALSYDTHSLETYAKAQEAANNLARANESVASYRLGKGYGDTSWIQAVNKSYDRAFQARVAAFKAKIYHDGHVDEVNLYKYFRQQKDLTPEQVIGFAQVYMEHKNDEGVAALFVACGILGSEATKNFGKVLITITQIAYRNAGGEKALKKDDINVKKAPLDAVKTELDPIIKSLEISGEKVEFTVPLPGGFTFSYKISGPKIKNSSGPLSIGVGEGGVSYLSGKIDFEDGWRKTGSFSADGYIWSGHTRQVKLDDVTTDLSVLAGANYSNGNVAIKETISSSVTNSNGTSTKLTNVSWTLEKGINPTTQQPQLQGLRVCDVQIEKDIQSQLTSLPRINWDAVTIGAGMTTGMYVVYKIVKTVVLSGFGLGPFGIGVSMVTP</sequence>
<gene>
    <name evidence="2" type="ORF">HXK26_00420</name>
</gene>
<dbReference type="AlphaFoldDB" id="A0A930YRR8"/>
<keyword evidence="1" id="KW-0175">Coiled coil</keyword>
<protein>
    <recommendedName>
        <fullName evidence="4">LXG domain-containing protein</fullName>
    </recommendedName>
</protein>
<reference evidence="2" key="1">
    <citation type="submission" date="2020-04" db="EMBL/GenBank/DDBJ databases">
        <title>Deep metagenomics examines the oral microbiome during advanced dental caries in children, revealing novel taxa and co-occurrences with host molecules.</title>
        <authorList>
            <person name="Baker J.L."/>
            <person name="Morton J.T."/>
            <person name="Dinis M."/>
            <person name="Alvarez R."/>
            <person name="Tran N.C."/>
            <person name="Knight R."/>
            <person name="Edlund A."/>
        </authorList>
    </citation>
    <scope>NUCLEOTIDE SEQUENCE</scope>
    <source>
        <strain evidence="2">JCVI_38_bin.5</strain>
    </source>
</reference>
<name>A0A930YRR8_9ACTN</name>
<evidence type="ECO:0000313" key="3">
    <source>
        <dbReference type="Proteomes" id="UP000698335"/>
    </source>
</evidence>
<evidence type="ECO:0000256" key="1">
    <source>
        <dbReference type="SAM" id="Coils"/>
    </source>
</evidence>
<feature type="coiled-coil region" evidence="1">
    <location>
        <begin position="100"/>
        <end position="130"/>
    </location>
</feature>
<accession>A0A930YRR8</accession>
<feature type="coiled-coil region" evidence="1">
    <location>
        <begin position="9"/>
        <end position="43"/>
    </location>
</feature>
<comment type="caution">
    <text evidence="2">The sequence shown here is derived from an EMBL/GenBank/DDBJ whole genome shotgun (WGS) entry which is preliminary data.</text>
</comment>
<dbReference type="Proteomes" id="UP000698335">
    <property type="component" value="Unassembled WGS sequence"/>
</dbReference>